<dbReference type="Gene3D" id="1.25.40.1040">
    <property type="match status" value="1"/>
</dbReference>
<dbReference type="InParanoid" id="F4BUW4"/>
<keyword evidence="2 3" id="KW-0802">TPR repeat</keyword>
<evidence type="ECO:0000313" key="4">
    <source>
        <dbReference type="EMBL" id="AEB68354.1"/>
    </source>
</evidence>
<protein>
    <submittedName>
        <fullName evidence="4">TPR repeat protein</fullName>
    </submittedName>
</protein>
<dbReference type="SUPFAM" id="SSF48439">
    <property type="entry name" value="Protein prenylyltransferase"/>
    <property type="match status" value="1"/>
</dbReference>
<gene>
    <name evidence="4" type="ordered locus">MCON_1738</name>
</gene>
<dbReference type="KEGG" id="mcj:MCON_1738"/>
<evidence type="ECO:0000313" key="5">
    <source>
        <dbReference type="Proteomes" id="UP000007807"/>
    </source>
</evidence>
<dbReference type="Pfam" id="PF13414">
    <property type="entry name" value="TPR_11"/>
    <property type="match status" value="1"/>
</dbReference>
<keyword evidence="1" id="KW-0677">Repeat</keyword>
<organism evidence="4 5">
    <name type="scientific">Methanothrix soehngenii (strain ATCC 5969 / DSM 3671 / JCM 10134 / NBRC 103675 / OCM 69 / GP-6)</name>
    <name type="common">Methanosaeta concilii</name>
    <dbReference type="NCBI Taxonomy" id="990316"/>
    <lineage>
        <taxon>Archaea</taxon>
        <taxon>Methanobacteriati</taxon>
        <taxon>Methanobacteriota</taxon>
        <taxon>Stenosarchaea group</taxon>
        <taxon>Methanomicrobia</taxon>
        <taxon>Methanotrichales</taxon>
        <taxon>Methanotrichaceae</taxon>
        <taxon>Methanothrix</taxon>
    </lineage>
</organism>
<dbReference type="InterPro" id="IPR051685">
    <property type="entry name" value="Ycf3/AcsC/BcsC/TPR_MFPF"/>
</dbReference>
<dbReference type="PANTHER" id="PTHR44943">
    <property type="entry name" value="CELLULOSE SYNTHASE OPERON PROTEIN C"/>
    <property type="match status" value="1"/>
</dbReference>
<feature type="repeat" description="TPR" evidence="3">
    <location>
        <begin position="49"/>
        <end position="82"/>
    </location>
</feature>
<dbReference type="SMART" id="SM00028">
    <property type="entry name" value="TPR"/>
    <property type="match status" value="4"/>
</dbReference>
<dbReference type="EMBL" id="CP002565">
    <property type="protein sequence ID" value="AEB68354.1"/>
    <property type="molecule type" value="Genomic_DNA"/>
</dbReference>
<dbReference type="Gene3D" id="1.25.40.10">
    <property type="entry name" value="Tetratricopeptide repeat domain"/>
    <property type="match status" value="1"/>
</dbReference>
<dbReference type="PROSITE" id="PS50005">
    <property type="entry name" value="TPR"/>
    <property type="match status" value="2"/>
</dbReference>
<dbReference type="AlphaFoldDB" id="F4BUW4"/>
<proteinExistence type="predicted"/>
<evidence type="ECO:0000256" key="3">
    <source>
        <dbReference type="PROSITE-ProRule" id="PRU00339"/>
    </source>
</evidence>
<dbReference type="PANTHER" id="PTHR44943:SF8">
    <property type="entry name" value="TPR REPEAT-CONTAINING PROTEIN MJ0263"/>
    <property type="match status" value="1"/>
</dbReference>
<name>F4BUW4_METSG</name>
<dbReference type="InterPro" id="IPR011990">
    <property type="entry name" value="TPR-like_helical_dom_sf"/>
</dbReference>
<keyword evidence="5" id="KW-1185">Reference proteome</keyword>
<reference evidence="4 5" key="1">
    <citation type="journal article" date="2011" name="J. Bacteriol.">
        <title>Complete genome sequence of Methanosaeta concilii, a specialist in aceticlastic methanogenesis.</title>
        <authorList>
            <person name="Barber R.D."/>
            <person name="Zhang L."/>
            <person name="Harnack M."/>
            <person name="Olson M.V."/>
            <person name="Kaul R."/>
            <person name="Ingram-Smith C."/>
            <person name="Smith K.S."/>
        </authorList>
    </citation>
    <scope>NUCLEOTIDE SEQUENCE [LARGE SCALE GENOMIC DNA]</scope>
    <source>
        <strain evidence="5">ATCC 5969 / DSM 3671 / JCM 10134 / NBRC 103675 / OCM 69 / GP-6</strain>
    </source>
</reference>
<accession>F4BUW4</accession>
<evidence type="ECO:0000256" key="2">
    <source>
        <dbReference type="ARBA" id="ARBA00022803"/>
    </source>
</evidence>
<dbReference type="HOGENOM" id="CLU_805635_0_0_2"/>
<sequence>MIYIMFSFAVGQENTANYWMERGDYFSSDFSEAAIRCYDKVIELDPKNATAWYNKGVILSSQFKQNESLAAFNIAINLSPEDSNAWNAKGLGLYVGARLNQIVDDLLIDLNTEYPIINNKDTQMKILKGSVGPKEIWNYTFDVPLKTRRIAAGLNADDNNSELALVFEDPSGLASEENADLGAEKLGVQIDSPESGQWTLNVYGYSVPVKASTAFTVKLISQSYSPERFSSSLEAVDKALEFDPISLDPMILKARVLIDCGEFEEAIKIIDNALKIDPSNHEAWQTKGYILMKQENYTEAIKNLNIANELDNNGYIISSISKNSINYSYYDAYAEQIDNKIVYI</sequence>
<dbReference type="STRING" id="990316.MCON_1738"/>
<dbReference type="Pfam" id="PF12895">
    <property type="entry name" value="ANAPC3"/>
    <property type="match status" value="1"/>
</dbReference>
<dbReference type="Proteomes" id="UP000007807">
    <property type="component" value="Chromosome"/>
</dbReference>
<dbReference type="InterPro" id="IPR019734">
    <property type="entry name" value="TPR_rpt"/>
</dbReference>
<evidence type="ECO:0000256" key="1">
    <source>
        <dbReference type="ARBA" id="ARBA00022737"/>
    </source>
</evidence>
<feature type="repeat" description="TPR" evidence="3">
    <location>
        <begin position="247"/>
        <end position="280"/>
    </location>
</feature>